<dbReference type="AlphaFoldDB" id="A0A3B0AB70"/>
<evidence type="ECO:0000256" key="2">
    <source>
        <dbReference type="ARBA" id="ARBA00022741"/>
    </source>
</evidence>
<dbReference type="PANTHER" id="PTHR43585:SF2">
    <property type="entry name" value="ATP-GRASP ENZYME FSQD"/>
    <property type="match status" value="1"/>
</dbReference>
<dbReference type="Proteomes" id="UP000279968">
    <property type="component" value="Unassembled WGS sequence"/>
</dbReference>
<dbReference type="RefSeq" id="WP_120778164.1">
    <property type="nucleotide sequence ID" value="NZ_JBHLUP010000009.1"/>
</dbReference>
<dbReference type="InterPro" id="IPR013815">
    <property type="entry name" value="ATP_grasp_subdomain_1"/>
</dbReference>
<name>A0A3B0AB70_9ACTN</name>
<gene>
    <name evidence="6" type="ORF">D7193_05115</name>
</gene>
<keyword evidence="1" id="KW-0436">Ligase</keyword>
<dbReference type="GO" id="GO:0016874">
    <property type="term" value="F:ligase activity"/>
    <property type="evidence" value="ECO:0007669"/>
    <property type="project" value="UniProtKB-KW"/>
</dbReference>
<dbReference type="Pfam" id="PF13535">
    <property type="entry name" value="ATP-grasp_4"/>
    <property type="match status" value="1"/>
</dbReference>
<reference evidence="6 7" key="1">
    <citation type="journal article" date="2015" name="Int. J. Syst. Evol. Microbiol.">
        <title>Micromonospora costi sp. nov., isolated from a leaf of Costus speciosus.</title>
        <authorList>
            <person name="Thawai C."/>
        </authorList>
    </citation>
    <scope>NUCLEOTIDE SEQUENCE [LARGE SCALE GENOMIC DNA]</scope>
    <source>
        <strain evidence="6 7">CS1-12</strain>
    </source>
</reference>
<evidence type="ECO:0000313" key="6">
    <source>
        <dbReference type="EMBL" id="RKN57988.1"/>
    </source>
</evidence>
<proteinExistence type="predicted"/>
<dbReference type="EMBL" id="RBAN01000001">
    <property type="protein sequence ID" value="RKN57988.1"/>
    <property type="molecule type" value="Genomic_DNA"/>
</dbReference>
<evidence type="ECO:0000313" key="7">
    <source>
        <dbReference type="Proteomes" id="UP000279968"/>
    </source>
</evidence>
<keyword evidence="7" id="KW-1185">Reference proteome</keyword>
<dbReference type="InterPro" id="IPR052032">
    <property type="entry name" value="ATP-dep_AA_Ligase"/>
</dbReference>
<dbReference type="InterPro" id="IPR040570">
    <property type="entry name" value="LAL_C2"/>
</dbReference>
<dbReference type="Pfam" id="PF18603">
    <property type="entry name" value="LAL_C2"/>
    <property type="match status" value="1"/>
</dbReference>
<comment type="caution">
    <text evidence="6">The sequence shown here is derived from an EMBL/GenBank/DDBJ whole genome shotgun (WGS) entry which is preliminary data.</text>
</comment>
<keyword evidence="2 4" id="KW-0547">Nucleotide-binding</keyword>
<dbReference type="Gene3D" id="3.40.50.20">
    <property type="match status" value="1"/>
</dbReference>
<dbReference type="PANTHER" id="PTHR43585">
    <property type="entry name" value="FUMIPYRROLE BIOSYNTHESIS PROTEIN C"/>
    <property type="match status" value="1"/>
</dbReference>
<dbReference type="OrthoDB" id="24041at2"/>
<accession>A0A3B0AB70</accession>
<keyword evidence="3 4" id="KW-0067">ATP-binding</keyword>
<protein>
    <submittedName>
        <fullName evidence="6">ATP-grasp domain-containing protein</fullName>
    </submittedName>
</protein>
<dbReference type="InterPro" id="IPR011761">
    <property type="entry name" value="ATP-grasp"/>
</dbReference>
<dbReference type="PROSITE" id="PS50975">
    <property type="entry name" value="ATP_GRASP"/>
    <property type="match status" value="1"/>
</dbReference>
<evidence type="ECO:0000256" key="3">
    <source>
        <dbReference type="ARBA" id="ARBA00022840"/>
    </source>
</evidence>
<feature type="domain" description="ATP-grasp" evidence="5">
    <location>
        <begin position="124"/>
        <end position="325"/>
    </location>
</feature>
<evidence type="ECO:0000256" key="4">
    <source>
        <dbReference type="PROSITE-ProRule" id="PRU00409"/>
    </source>
</evidence>
<dbReference type="SUPFAM" id="SSF56059">
    <property type="entry name" value="Glutathione synthetase ATP-binding domain-like"/>
    <property type="match status" value="1"/>
</dbReference>
<dbReference type="GO" id="GO:0005524">
    <property type="term" value="F:ATP binding"/>
    <property type="evidence" value="ECO:0007669"/>
    <property type="project" value="UniProtKB-UniRule"/>
</dbReference>
<evidence type="ECO:0000259" key="5">
    <source>
        <dbReference type="PROSITE" id="PS50975"/>
    </source>
</evidence>
<dbReference type="GO" id="GO:0046872">
    <property type="term" value="F:metal ion binding"/>
    <property type="evidence" value="ECO:0007669"/>
    <property type="project" value="InterPro"/>
</dbReference>
<dbReference type="Gene3D" id="3.30.1490.20">
    <property type="entry name" value="ATP-grasp fold, A domain"/>
    <property type="match status" value="1"/>
</dbReference>
<organism evidence="6 7">
    <name type="scientific">Micromonospora costi</name>
    <dbReference type="NCBI Taxonomy" id="1530042"/>
    <lineage>
        <taxon>Bacteria</taxon>
        <taxon>Bacillati</taxon>
        <taxon>Actinomycetota</taxon>
        <taxon>Actinomycetes</taxon>
        <taxon>Micromonosporales</taxon>
        <taxon>Micromonosporaceae</taxon>
        <taxon>Micromonospora</taxon>
    </lineage>
</organism>
<dbReference type="SMART" id="SM01209">
    <property type="entry name" value="GARS_A"/>
    <property type="match status" value="1"/>
</dbReference>
<sequence length="418" mass="44348">MRLDLGREHLIIMGTSHGMLRWFVDDLPPDSVVLVEEPDVIRRRDVERLVEQLPFLSRVVPAEYQTGLDAEALLAREPGLRAARLVMPGMEYAVAGAARLADALGLPGAGIAAADVFSDKHRMRLLAAEAGLANPAFELVDDPARAAAFAREHGGRCVLKPTRRSGSLGVQVLTDPEQVVAYWAETATPADTPETSDRGLPTAVLVEQVLDGREHSVELLVADGEVIFGNVTDKRVQPGRRPVETGHTVPSLLPDEVRRALLDAATRLARAAGFGTGVLHSEWMVADGRPTLIECAARLPGDMITALISIAYECGFLHAYLRTLRGERPVLPTRAPGGAAVEFLLAPPGTVTGIDGVRAASRVSGVLHVQLDVAPGATVGEVTNSLARSGYVLVWGPDATEATAAAGKAAEQIKIITA</sequence>
<dbReference type="Gene3D" id="3.30.470.20">
    <property type="entry name" value="ATP-grasp fold, B domain"/>
    <property type="match status" value="1"/>
</dbReference>
<evidence type="ECO:0000256" key="1">
    <source>
        <dbReference type="ARBA" id="ARBA00022598"/>
    </source>
</evidence>